<dbReference type="GO" id="GO:0015385">
    <property type="term" value="F:sodium:proton antiporter activity"/>
    <property type="evidence" value="ECO:0007669"/>
    <property type="project" value="UniProtKB-UniRule"/>
</dbReference>
<feature type="transmembrane region" description="Helical" evidence="7">
    <location>
        <begin position="32"/>
        <end position="53"/>
    </location>
</feature>
<dbReference type="Proteomes" id="UP000186905">
    <property type="component" value="Unassembled WGS sequence"/>
</dbReference>
<keyword evidence="3 7" id="KW-0812">Transmembrane</keyword>
<dbReference type="PANTHER" id="PTHR30341:SF0">
    <property type="entry name" value="NA(+)_H(+) ANTIPORTER NHAA"/>
    <property type="match status" value="1"/>
</dbReference>
<feature type="transmembrane region" description="Helical" evidence="7">
    <location>
        <begin position="348"/>
        <end position="378"/>
    </location>
</feature>
<dbReference type="AlphaFoldDB" id="A0A1Q9GLZ8"/>
<dbReference type="EMBL" id="MJIL01000075">
    <property type="protein sequence ID" value="OLQ75556.1"/>
    <property type="molecule type" value="Genomic_DNA"/>
</dbReference>
<keyword evidence="9" id="KW-1185">Reference proteome</keyword>
<reference evidence="8 9" key="1">
    <citation type="submission" date="2016-09" db="EMBL/GenBank/DDBJ databases">
        <title>Photobacterium proteolyticum sp. nov. a protease producing bacterium isolated from ocean sediments of Laizhou Bay.</title>
        <authorList>
            <person name="Li Y."/>
        </authorList>
    </citation>
    <scope>NUCLEOTIDE SEQUENCE [LARGE SCALE GENOMIC DNA]</scope>
    <source>
        <strain evidence="8 9">13-12</strain>
    </source>
</reference>
<evidence type="ECO:0000256" key="4">
    <source>
        <dbReference type="ARBA" id="ARBA00022989"/>
    </source>
</evidence>
<keyword evidence="4 7" id="KW-1133">Transmembrane helix</keyword>
<dbReference type="InterPro" id="IPR023171">
    <property type="entry name" value="Na/H_antiporter_dom_sf"/>
</dbReference>
<protein>
    <recommendedName>
        <fullName evidence="7">Na(+)/H(+) antiporter NhaA</fullName>
    </recommendedName>
    <alternativeName>
        <fullName evidence="7">Sodium/proton antiporter NhaA</fullName>
    </alternativeName>
</protein>
<evidence type="ECO:0000256" key="3">
    <source>
        <dbReference type="ARBA" id="ARBA00022692"/>
    </source>
</evidence>
<dbReference type="InterPro" id="IPR004670">
    <property type="entry name" value="NhaA"/>
</dbReference>
<sequence length="452" mass="48756">MKKAAFQPHERGHPTQLPKEYIDWLTQPITRFLRIEAAAGSVLLFFTILALVLSNSPWAETFLSLWDTPVGITAGSVEFERSLREWINDGLMTLFFFLVALEIKREIVLGELKKPRLAMLSITGAVGGMLIPASLYLAFQLGQPGQNGWGIVMATDTAFVIACLTLFGPRIPKSLRVFILSLAIIDDIGAIVVVAVGYGEDIHFRYIGLAVIGFVVVKIMAVLGIRNIAVYLLVGGLIWLAVDASGVHPTVTGVILGLLTPTERWVSEARLLTIMECVVPSTSVSQQGVFSIDRKVLKTAEAAAREGLSPVERLEMLLHPWVGFVVMPLFAFANAGVPISFSDMSGSLYMAVFAGLVVGKPVGIVLFSGLAVCTGLAIRPPDLRWPYLFAGGMLAGIGFTMSLFIAHLALSPALVNAAKLGILSASLFSALMGIALLSWLLKRDDLHNQGEI</sequence>
<comment type="similarity">
    <text evidence="7">Belongs to the NhaA Na(+)/H(+) (TC 2.A.33) antiporter family.</text>
</comment>
<keyword evidence="6 7" id="KW-0739">Sodium transport</keyword>
<feature type="transmembrane region" description="Helical" evidence="7">
    <location>
        <begin position="384"/>
        <end position="410"/>
    </location>
</feature>
<keyword evidence="7" id="KW-0406">Ion transport</keyword>
<keyword evidence="2 7" id="KW-1003">Cell membrane</keyword>
<evidence type="ECO:0000313" key="8">
    <source>
        <dbReference type="EMBL" id="OLQ75556.1"/>
    </source>
</evidence>
<dbReference type="STRING" id="1903952.BIT28_23310"/>
<dbReference type="HAMAP" id="MF_01844">
    <property type="entry name" value="NhaA"/>
    <property type="match status" value="1"/>
</dbReference>
<dbReference type="NCBIfam" id="TIGR00773">
    <property type="entry name" value="NhaA"/>
    <property type="match status" value="1"/>
</dbReference>
<feature type="transmembrane region" description="Helical" evidence="7">
    <location>
        <begin position="204"/>
        <end position="223"/>
    </location>
</feature>
<feature type="transmembrane region" description="Helical" evidence="7">
    <location>
        <begin position="321"/>
        <end position="341"/>
    </location>
</feature>
<dbReference type="GO" id="GO:0006885">
    <property type="term" value="P:regulation of pH"/>
    <property type="evidence" value="ECO:0007669"/>
    <property type="project" value="UniProtKB-UniRule"/>
</dbReference>
<name>A0A1Q9GLZ8_9GAMM</name>
<feature type="transmembrane region" description="Helical" evidence="7">
    <location>
        <begin position="86"/>
        <end position="105"/>
    </location>
</feature>
<keyword evidence="7" id="KW-0813">Transport</keyword>
<keyword evidence="7" id="KW-0050">Antiport</keyword>
<keyword evidence="7" id="KW-0915">Sodium</keyword>
<evidence type="ECO:0000256" key="7">
    <source>
        <dbReference type="HAMAP-Rule" id="MF_01844"/>
    </source>
</evidence>
<comment type="catalytic activity">
    <reaction evidence="7">
        <text>Na(+)(in) + 2 H(+)(out) = Na(+)(out) + 2 H(+)(in)</text>
        <dbReference type="Rhea" id="RHEA:29251"/>
        <dbReference type="ChEBI" id="CHEBI:15378"/>
        <dbReference type="ChEBI" id="CHEBI:29101"/>
    </reaction>
</comment>
<evidence type="ECO:0000256" key="2">
    <source>
        <dbReference type="ARBA" id="ARBA00022475"/>
    </source>
</evidence>
<dbReference type="OrthoDB" id="9808135at2"/>
<feature type="transmembrane region" description="Helical" evidence="7">
    <location>
        <begin position="175"/>
        <end position="198"/>
    </location>
</feature>
<comment type="function">
    <text evidence="7">Na(+)/H(+) antiporter that extrudes sodium in exchange for external protons.</text>
</comment>
<dbReference type="Pfam" id="PF06965">
    <property type="entry name" value="Na_H_antiport_1"/>
    <property type="match status" value="1"/>
</dbReference>
<evidence type="ECO:0000313" key="9">
    <source>
        <dbReference type="Proteomes" id="UP000186905"/>
    </source>
</evidence>
<keyword evidence="5 7" id="KW-0472">Membrane</keyword>
<dbReference type="Gene3D" id="1.20.1530.10">
    <property type="entry name" value="Na+/H+ antiporter like domain"/>
    <property type="match status" value="1"/>
</dbReference>
<evidence type="ECO:0000256" key="6">
    <source>
        <dbReference type="ARBA" id="ARBA00023201"/>
    </source>
</evidence>
<feature type="transmembrane region" description="Helical" evidence="7">
    <location>
        <begin position="149"/>
        <end position="168"/>
    </location>
</feature>
<gene>
    <name evidence="7" type="primary">nhaA</name>
    <name evidence="8" type="ORF">BIT28_23310</name>
</gene>
<comment type="subcellular location">
    <subcellularLocation>
        <location evidence="1">Cell inner membrane</location>
        <topology evidence="1">Multi-pass membrane protein</topology>
    </subcellularLocation>
    <subcellularLocation>
        <location evidence="7">Cell membrane</location>
        <topology evidence="7">Multi-pass membrane protein</topology>
    </subcellularLocation>
</comment>
<proteinExistence type="inferred from homology"/>
<organism evidence="8 9">
    <name type="scientific">Photobacterium proteolyticum</name>
    <dbReference type="NCBI Taxonomy" id="1903952"/>
    <lineage>
        <taxon>Bacteria</taxon>
        <taxon>Pseudomonadati</taxon>
        <taxon>Pseudomonadota</taxon>
        <taxon>Gammaproteobacteria</taxon>
        <taxon>Vibrionales</taxon>
        <taxon>Vibrionaceae</taxon>
        <taxon>Photobacterium</taxon>
    </lineage>
</organism>
<evidence type="ECO:0000256" key="5">
    <source>
        <dbReference type="ARBA" id="ARBA00023136"/>
    </source>
</evidence>
<feature type="transmembrane region" description="Helical" evidence="7">
    <location>
        <begin position="117"/>
        <end position="137"/>
    </location>
</feature>
<dbReference type="PANTHER" id="PTHR30341">
    <property type="entry name" value="SODIUM ION/PROTON ANTIPORTER NHAA-RELATED"/>
    <property type="match status" value="1"/>
</dbReference>
<feature type="transmembrane region" description="Helical" evidence="7">
    <location>
        <begin position="422"/>
        <end position="441"/>
    </location>
</feature>
<comment type="caution">
    <text evidence="8">The sequence shown here is derived from an EMBL/GenBank/DDBJ whole genome shotgun (WGS) entry which is preliminary data.</text>
</comment>
<evidence type="ECO:0000256" key="1">
    <source>
        <dbReference type="ARBA" id="ARBA00004429"/>
    </source>
</evidence>
<dbReference type="GO" id="GO:0005886">
    <property type="term" value="C:plasma membrane"/>
    <property type="evidence" value="ECO:0007669"/>
    <property type="project" value="UniProtKB-SubCell"/>
</dbReference>
<accession>A0A1Q9GLZ8</accession>